<keyword evidence="5" id="KW-0328">Glycosyltransferase</keyword>
<gene>
    <name evidence="5" type="ORF">FHR36_002138</name>
</gene>
<proteinExistence type="predicted"/>
<evidence type="ECO:0000313" key="5">
    <source>
        <dbReference type="EMBL" id="MCP2309014.1"/>
    </source>
</evidence>
<dbReference type="PANTHER" id="PTHR30307:SF0">
    <property type="entry name" value="S-ADENOSYLMETHIONINE:TRNA RIBOSYLTRANSFERASE-ISOMERASE"/>
    <property type="match status" value="1"/>
</dbReference>
<evidence type="ECO:0000313" key="6">
    <source>
        <dbReference type="Proteomes" id="UP001206483"/>
    </source>
</evidence>
<dbReference type="RefSeq" id="WP_253795965.1">
    <property type="nucleotide sequence ID" value="NZ_BAAAUB010000061.1"/>
</dbReference>
<reference evidence="5 6" key="1">
    <citation type="submission" date="2022-06" db="EMBL/GenBank/DDBJ databases">
        <title>Sequencing the genomes of 1000 actinobacteria strains.</title>
        <authorList>
            <person name="Klenk H.-P."/>
        </authorList>
    </citation>
    <scope>NUCLEOTIDE SEQUENCE [LARGE SCALE GENOMIC DNA]</scope>
    <source>
        <strain evidence="5 6">DSM 41656</strain>
    </source>
</reference>
<dbReference type="Proteomes" id="UP001206483">
    <property type="component" value="Unassembled WGS sequence"/>
</dbReference>
<evidence type="ECO:0000256" key="2">
    <source>
        <dbReference type="ARBA" id="ARBA00022679"/>
    </source>
</evidence>
<comment type="caution">
    <text evidence="5">The sequence shown here is derived from an EMBL/GenBank/DDBJ whole genome shotgun (WGS) entry which is preliminary data.</text>
</comment>
<sequence length="360" mass="38420">MATAVDQALDPFDVTVPPELSAREPAEARGPGRDAVRMLVGRRAPLTTAHHDFADLPDLLRPGDLLVVNNSATLPAALPGRLPDGTPVVLHLSSARPDPNGRHLVELRRPTAGAAAYYPQARSPAAPGLRIALPGGAGAVLTAPFTPRLWHAHLDLPDPVGGTIGYLARHGRAIRYGYVDRDWPIEAYQTVFAEVPGSSEMPSAARPFTTRTVARLAARGVLVAPITLHTGVASPEAHEPPYPEWFRVGGSTARLVGHVRAGGGRVVAVGTTAVRALESATGPDGRVRAAEGWTDLVVTPERGVRSVDGLLTGWHEPRASHLLMLRAVAGRELLLRCYAEAVAHRYLWHEFGDVNLLLPE</sequence>
<dbReference type="EMBL" id="JAMZDX010000002">
    <property type="protein sequence ID" value="MCP2309014.1"/>
    <property type="molecule type" value="Genomic_DNA"/>
</dbReference>
<keyword evidence="4" id="KW-0671">Queuosine biosynthesis</keyword>
<evidence type="ECO:0000256" key="4">
    <source>
        <dbReference type="ARBA" id="ARBA00022785"/>
    </source>
</evidence>
<accession>A0ABT1IVM2</accession>
<keyword evidence="3" id="KW-0949">S-adenosyl-L-methionine</keyword>
<organism evidence="5 6">
    <name type="scientific">Kitasatospora paracochleata</name>
    <dbReference type="NCBI Taxonomy" id="58354"/>
    <lineage>
        <taxon>Bacteria</taxon>
        <taxon>Bacillati</taxon>
        <taxon>Actinomycetota</taxon>
        <taxon>Actinomycetes</taxon>
        <taxon>Kitasatosporales</taxon>
        <taxon>Streptomycetaceae</taxon>
        <taxon>Kitasatospora</taxon>
    </lineage>
</organism>
<dbReference type="EC" id="2.4.99.17" evidence="5"/>
<protein>
    <submittedName>
        <fullName evidence="5">S-adenosylmethionine:tRNA ribosyltransferase-isomerase</fullName>
        <ecNumber evidence="5">2.4.99.17</ecNumber>
    </submittedName>
</protein>
<dbReference type="Gene3D" id="3.40.1780.10">
    <property type="entry name" value="QueA-like"/>
    <property type="match status" value="1"/>
</dbReference>
<evidence type="ECO:0000256" key="3">
    <source>
        <dbReference type="ARBA" id="ARBA00022691"/>
    </source>
</evidence>
<dbReference type="GO" id="GO:0051075">
    <property type="term" value="F:S-adenosylmethionine:tRNA ribosyltransferase-isomerase activity"/>
    <property type="evidence" value="ECO:0007669"/>
    <property type="project" value="UniProtKB-EC"/>
</dbReference>
<name>A0ABT1IVM2_9ACTN</name>
<evidence type="ECO:0000256" key="1">
    <source>
        <dbReference type="ARBA" id="ARBA00022490"/>
    </source>
</evidence>
<dbReference type="InterPro" id="IPR036100">
    <property type="entry name" value="QueA_sf"/>
</dbReference>
<dbReference type="InterPro" id="IPR003699">
    <property type="entry name" value="QueA"/>
</dbReference>
<dbReference type="InterPro" id="IPR042119">
    <property type="entry name" value="QueA_dom2"/>
</dbReference>
<keyword evidence="2 5" id="KW-0808">Transferase</keyword>
<keyword evidence="1" id="KW-0963">Cytoplasm</keyword>
<dbReference type="InterPro" id="IPR042118">
    <property type="entry name" value="QueA_dom1"/>
</dbReference>
<dbReference type="Gene3D" id="2.40.10.240">
    <property type="entry name" value="QueA-like"/>
    <property type="match status" value="1"/>
</dbReference>
<keyword evidence="6" id="KW-1185">Reference proteome</keyword>
<dbReference type="SUPFAM" id="SSF111337">
    <property type="entry name" value="QueA-like"/>
    <property type="match status" value="1"/>
</dbReference>
<dbReference type="Pfam" id="PF02547">
    <property type="entry name" value="Queuosine_synth"/>
    <property type="match status" value="1"/>
</dbReference>
<dbReference type="PANTHER" id="PTHR30307">
    <property type="entry name" value="S-ADENOSYLMETHIONINE:TRNA RIBOSYLTRANSFERASE-ISOMERASE"/>
    <property type="match status" value="1"/>
</dbReference>